<dbReference type="Proteomes" id="UP000288102">
    <property type="component" value="Unassembled WGS sequence"/>
</dbReference>
<gene>
    <name evidence="2" type="ORF">D0817_25360</name>
</gene>
<dbReference type="EMBL" id="QWDM01000100">
    <property type="protein sequence ID" value="RUT67645.1"/>
    <property type="molecule type" value="Genomic_DNA"/>
</dbReference>
<feature type="compositionally biased region" description="Basic and acidic residues" evidence="1">
    <location>
        <begin position="57"/>
        <end position="69"/>
    </location>
</feature>
<evidence type="ECO:0000313" key="2">
    <source>
        <dbReference type="EMBL" id="RUT67645.1"/>
    </source>
</evidence>
<name>A0A433ZZV3_9FLAO</name>
<sequence length="130" mass="14355">ALVHVLELALQLDHIVLHDADRIDLDEHLGDLAHHAHVHVLAEAPEALVGDDEAEHDGDHAERDRGDRVLQQGDDVRQRLVKQIARAPDQGHAENLAGNALGALPEALRFEILRSVLDHVDILCWGWGGR</sequence>
<dbReference type="AlphaFoldDB" id="A0A433ZZV3"/>
<accession>A0A433ZZV3</accession>
<proteinExistence type="predicted"/>
<reference evidence="3" key="1">
    <citation type="journal article" date="2019" name="Syst. Appl. Microbiol.">
        <title>Flavobacterium circumlabens sp. nov. and Flavobacterium cupreum sp. nov., two psychrotrophic species isolated from Antarctic environmental samples.</title>
        <authorList>
            <person name="Kralova S."/>
            <person name="Busse H.-J."/>
            <person name="Svec P."/>
            <person name="Maslanova I."/>
            <person name="Stankova E."/>
            <person name="Bartak M."/>
            <person name="Sedlacek I."/>
        </authorList>
    </citation>
    <scope>NUCLEOTIDE SEQUENCE [LARGE SCALE GENOMIC DNA]</scope>
    <source>
        <strain evidence="3">CCM 8825</strain>
    </source>
</reference>
<evidence type="ECO:0000256" key="1">
    <source>
        <dbReference type="SAM" id="MobiDB-lite"/>
    </source>
</evidence>
<feature type="region of interest" description="Disordered" evidence="1">
    <location>
        <begin position="48"/>
        <end position="69"/>
    </location>
</feature>
<feature type="non-terminal residue" evidence="2">
    <location>
        <position position="1"/>
    </location>
</feature>
<evidence type="ECO:0000313" key="3">
    <source>
        <dbReference type="Proteomes" id="UP000288102"/>
    </source>
</evidence>
<feature type="non-terminal residue" evidence="2">
    <location>
        <position position="130"/>
    </location>
</feature>
<comment type="caution">
    <text evidence="2">The sequence shown here is derived from an EMBL/GenBank/DDBJ whole genome shotgun (WGS) entry which is preliminary data.</text>
</comment>
<organism evidence="2 3">
    <name type="scientific">Flavobacterium cupreum</name>
    <dbReference type="NCBI Taxonomy" id="2133766"/>
    <lineage>
        <taxon>Bacteria</taxon>
        <taxon>Pseudomonadati</taxon>
        <taxon>Bacteroidota</taxon>
        <taxon>Flavobacteriia</taxon>
        <taxon>Flavobacteriales</taxon>
        <taxon>Flavobacteriaceae</taxon>
        <taxon>Flavobacterium</taxon>
    </lineage>
</organism>
<protein>
    <submittedName>
        <fullName evidence="2">Uncharacterized protein</fullName>
    </submittedName>
</protein>
<keyword evidence="3" id="KW-1185">Reference proteome</keyword>